<dbReference type="Gene3D" id="1.25.40.20">
    <property type="entry name" value="Ankyrin repeat-containing domain"/>
    <property type="match status" value="6"/>
</dbReference>
<dbReference type="InterPro" id="IPR027417">
    <property type="entry name" value="P-loop_NTPase"/>
</dbReference>
<dbReference type="Pfam" id="PF12796">
    <property type="entry name" value="Ank_2"/>
    <property type="match status" value="3"/>
</dbReference>
<dbReference type="PROSITE" id="PS50297">
    <property type="entry name" value="ANK_REP_REGION"/>
    <property type="match status" value="5"/>
</dbReference>
<dbReference type="SMART" id="SM00248">
    <property type="entry name" value="ANK"/>
    <property type="match status" value="17"/>
</dbReference>
<protein>
    <recommendedName>
        <fullName evidence="4">Nephrocystin 3-like N-terminal domain-containing protein</fullName>
    </recommendedName>
</protein>
<evidence type="ECO:0000256" key="1">
    <source>
        <dbReference type="ARBA" id="ARBA00022737"/>
    </source>
</evidence>
<feature type="repeat" description="ANK" evidence="3">
    <location>
        <begin position="1391"/>
        <end position="1427"/>
    </location>
</feature>
<proteinExistence type="predicted"/>
<feature type="repeat" description="ANK" evidence="3">
    <location>
        <begin position="964"/>
        <end position="991"/>
    </location>
</feature>
<dbReference type="InterPro" id="IPR056884">
    <property type="entry name" value="NPHP3-like_N"/>
</dbReference>
<dbReference type="InterPro" id="IPR036770">
    <property type="entry name" value="Ankyrin_rpt-contain_sf"/>
</dbReference>
<feature type="repeat" description="ANK" evidence="3">
    <location>
        <begin position="715"/>
        <end position="747"/>
    </location>
</feature>
<dbReference type="InterPro" id="IPR002110">
    <property type="entry name" value="Ankyrin_rpt"/>
</dbReference>
<feature type="repeat" description="ANK" evidence="3">
    <location>
        <begin position="1576"/>
        <end position="1608"/>
    </location>
</feature>
<reference evidence="5" key="1">
    <citation type="journal article" date="2021" name="Nat. Commun.">
        <title>Genetic determinants of endophytism in the Arabidopsis root mycobiome.</title>
        <authorList>
            <person name="Mesny F."/>
            <person name="Miyauchi S."/>
            <person name="Thiergart T."/>
            <person name="Pickel B."/>
            <person name="Atanasova L."/>
            <person name="Karlsson M."/>
            <person name="Huettel B."/>
            <person name="Barry K.W."/>
            <person name="Haridas S."/>
            <person name="Chen C."/>
            <person name="Bauer D."/>
            <person name="Andreopoulos W."/>
            <person name="Pangilinan J."/>
            <person name="LaButti K."/>
            <person name="Riley R."/>
            <person name="Lipzen A."/>
            <person name="Clum A."/>
            <person name="Drula E."/>
            <person name="Henrissat B."/>
            <person name="Kohler A."/>
            <person name="Grigoriev I.V."/>
            <person name="Martin F.M."/>
            <person name="Hacquard S."/>
        </authorList>
    </citation>
    <scope>NUCLEOTIDE SEQUENCE</scope>
    <source>
        <strain evidence="5">MPI-CAGE-AT-0021</strain>
    </source>
</reference>
<dbReference type="EMBL" id="JAGMUU010000022">
    <property type="protein sequence ID" value="KAH7127964.1"/>
    <property type="molecule type" value="Genomic_DNA"/>
</dbReference>
<evidence type="ECO:0000259" key="4">
    <source>
        <dbReference type="Pfam" id="PF24883"/>
    </source>
</evidence>
<dbReference type="SUPFAM" id="SSF48403">
    <property type="entry name" value="Ankyrin repeat"/>
    <property type="match status" value="4"/>
</dbReference>
<feature type="repeat" description="ANK" evidence="3">
    <location>
        <begin position="1543"/>
        <end position="1575"/>
    </location>
</feature>
<accession>A0A9P9DZM1</accession>
<feature type="repeat" description="ANK" evidence="3">
    <location>
        <begin position="1828"/>
        <end position="1860"/>
    </location>
</feature>
<dbReference type="Gene3D" id="3.40.50.300">
    <property type="entry name" value="P-loop containing nucleotide triphosphate hydrolases"/>
    <property type="match status" value="1"/>
</dbReference>
<keyword evidence="1" id="KW-0677">Repeat</keyword>
<dbReference type="OrthoDB" id="194358at2759"/>
<gene>
    <name evidence="5" type="ORF">B0J13DRAFT_530646</name>
</gene>
<evidence type="ECO:0000313" key="5">
    <source>
        <dbReference type="EMBL" id="KAH7127964.1"/>
    </source>
</evidence>
<comment type="caution">
    <text evidence="5">The sequence shown here is derived from an EMBL/GenBank/DDBJ whole genome shotgun (WGS) entry which is preliminary data.</text>
</comment>
<evidence type="ECO:0000256" key="3">
    <source>
        <dbReference type="PROSITE-ProRule" id="PRU00023"/>
    </source>
</evidence>
<evidence type="ECO:0000313" key="6">
    <source>
        <dbReference type="Proteomes" id="UP000717696"/>
    </source>
</evidence>
<dbReference type="PANTHER" id="PTHR24198">
    <property type="entry name" value="ANKYRIN REPEAT AND PROTEIN KINASE DOMAIN-CONTAINING PROTEIN"/>
    <property type="match status" value="1"/>
</dbReference>
<dbReference type="Proteomes" id="UP000717696">
    <property type="component" value="Unassembled WGS sequence"/>
</dbReference>
<keyword evidence="2 3" id="KW-0040">ANK repeat</keyword>
<organism evidence="5 6">
    <name type="scientific">Dactylonectria estremocensis</name>
    <dbReference type="NCBI Taxonomy" id="1079267"/>
    <lineage>
        <taxon>Eukaryota</taxon>
        <taxon>Fungi</taxon>
        <taxon>Dikarya</taxon>
        <taxon>Ascomycota</taxon>
        <taxon>Pezizomycotina</taxon>
        <taxon>Sordariomycetes</taxon>
        <taxon>Hypocreomycetidae</taxon>
        <taxon>Hypocreales</taxon>
        <taxon>Nectriaceae</taxon>
        <taxon>Dactylonectria</taxon>
    </lineage>
</organism>
<evidence type="ECO:0000256" key="2">
    <source>
        <dbReference type="ARBA" id="ARBA00023043"/>
    </source>
</evidence>
<feature type="domain" description="Nephrocystin 3-like N-terminal" evidence="4">
    <location>
        <begin position="216"/>
        <end position="381"/>
    </location>
</feature>
<dbReference type="PROSITE" id="PS50088">
    <property type="entry name" value="ANK_REPEAT"/>
    <property type="match status" value="7"/>
</dbReference>
<dbReference type="Pfam" id="PF24883">
    <property type="entry name" value="NPHP3_N"/>
    <property type="match status" value="1"/>
</dbReference>
<dbReference type="Pfam" id="PF00023">
    <property type="entry name" value="Ank"/>
    <property type="match status" value="1"/>
</dbReference>
<name>A0A9P9DZM1_9HYPO</name>
<dbReference type="PANTHER" id="PTHR24198:SF194">
    <property type="entry name" value="INVERSIN-A"/>
    <property type="match status" value="1"/>
</dbReference>
<keyword evidence="6" id="KW-1185">Reference proteome</keyword>
<sequence length="2220" mass="249873">MDPLSLSASIAGLVSLADLVFRNTVKYSKAVKGSRNELEGFVTEVKNLSVLLHDLSLVVFDLESDSLETTSNAKSSIFKLHHLHDCRQLLRRLENGLVSKKSQFDSPSGLDRLQSRLKWPFSSTETKEIIQDIERYKQTINLAISAESMSKLNECLSRQEDTNARVQDLQASIKKILDIETKISLDQKRRDVLGFFTKVNPRAEFEINRKLRHPLTGLWLTEGTDFEEWYSTPGSMAWFTGIPGAGKSVIAGAIISECLQRNMAGKAVAYFFCTHRDKRTQQSSNILSSLCAQLALQDEAAYSILETYHDELRSNLHLQGEPEPESLIGVLQKMGGSYNQAFLIVDGLDECDDQVEINLKNLVSLAVRDDQEKISLALLSRDEVPIRHQVESDFRCIELEAHTEDIQLYVASELEQRINSRKLRLRDMTLKDQIMAKLVDGAKGMFRWVACHLDHMCELPTDRARRAALEKLPPTLPATYERILMRVEDCDNEVKRLVQRTLLLMSSGFDSSLQDLRLNFREICEAVSLADDSDTLYDDEVVDEQEILRWCGSLVRASGDGKRIEFAHFTVQEYLQNDCLKHPTLGKYGVSEEKACQLLGPLCLRFITLQNYERPPEATIAEVGLIKRRRDGISFYEHAAMYWPYYVHRQNAQILVSKHLDALFQLPKTPKFCSWSIELIRHCLNGPNMPIFSKRNDFGKYPFVAIQIIKSVLRPDFTPLHMAAALGLPNICRRLLDAGASADVSGRFGTPLHCSLGNLAMFNDDVDEFRDLEPYDNQSARRQTVQLLLESCSNPNIRPTTRCWSTTVLTLVFSSRHIMPVFEMAADLIQAGIVVDKSDLEEFDNFYETRFDGKALAMLAKDTPLSNALEKFLDVLEQTGTESPTSSQLCSMTRRFAERVNLRRRHVVELSLEGTTSVANLRKSIYKVIQDNDIHGFQRLLDNGQLEIIQSRGIDIYRPDWFSVHTAVQSESLDVLALLLESGCDPNTADEYGDTPVIMCCDNSHENMLRMLVQHGGSTAKANQAGETIWHKGAEYDSTMIIQALLENEGRGSQLLMETNEGYTPICTALHHMGASSVLLLAEHCNTKEHWKSPQPLFQEAARLGSSDVVQKLLDLNVDTGGMDSNEGNPLHYLNPESSLECVQLLKDLFPVNQRRGRDQQIPLETVLLRAVELEVALHQDVFIALLPVAGATLFDPVEMISGWSFLCSEIVPKCLLEPVSRPEFLLSTNVSGKFSWLRDAFFSLIRHGALKLFEEENQRSALRPFVAQITQQTPVRQNQLLKSRQKIPHLIHWESITEIVAEIAKETRCLATAEIEACLTHLLSESVIHDDEEMTNLLLKNGVNIHLRIDQISPLDLACFPDVQISQAHFDQLLAHANAEQFSQGIRSLGGRGPLHFTARSTFMDGNIFKLRRLLQSGADINLPLSYQYGSPLAYHISQDSVTTAEMLIDLEADPWATGSHFFDATNHAIMKQNLALLKKIMTTKRARDSPERWAQPCSINIGGRTRRTGSRLHLAAATGLLAVRFYINEGLLTDLEVTDDNLETPMHYAARFKNHSAIEFLKERGGNIDATCRRGLTPLHQAVRLRHLECVKMLLKLGAKQMLDSSGKSPLVYAYAQGNREVIKALESANDHVNDHWNATTLTRRPKVLGIMRKALDSAIREGDVSAGSYISAAGCPVDVELNRYRGASTLMVAICEGRSVEMIKWLLGRGVPVSTVYRPYFVHIYSTALDAATANLKYNTILPLLIEKFVQEGGSFVGLPHNPLSFAVKRPDTEALRIYLDVLREIPTDFRKVNHELLPLDLNVNHSSAKNLTTLLVNQSDTVGDEYTPLHHAARENNTEALEILIDNRANTEKTNCYQMTALHTAALSGSKEAAEHLILRGARLDARDIEAETPFMLACSKRHWKLAAILSARRSQRMETNCWGRNALHIIAQAETEGEDGGEGKAELNSPDSAHHLFHQLLNEGLSLHQEDCDSITAAHWMLSQPSGNLLRSVLNRDGRLFQAERVEWPNKMLSSINYASDSLPAVAKNLHLLLRYHSEDEMRGIADLGTPGRHNLFCYAACWGLNEAISHFLVLGADINQQCRQHGTPLAAAFCYHHLETARWLIHHGAKLPDDLLRPRKGEPLPPLERSEVVRWLLVGKHVEQRKITNDVSCEQKPVENWSGVVKANVPLRWEWKQRYKETMIEYATRRQRVVLGLKGQIVLVESIQGCKAKL</sequence>
<feature type="repeat" description="ANK" evidence="3">
    <location>
        <begin position="1861"/>
        <end position="1893"/>
    </location>
</feature>